<reference evidence="1 2" key="1">
    <citation type="journal article" date="2018" name="Nat. Biotechnol.">
        <title>A standardized bacterial taxonomy based on genome phylogeny substantially revises the tree of life.</title>
        <authorList>
            <person name="Parks D.H."/>
            <person name="Chuvochina M."/>
            <person name="Waite D.W."/>
            <person name="Rinke C."/>
            <person name="Skarshewski A."/>
            <person name="Chaumeil P.A."/>
            <person name="Hugenholtz P."/>
        </authorList>
    </citation>
    <scope>NUCLEOTIDE SEQUENCE [LARGE SCALE GENOMIC DNA]</scope>
    <source>
        <strain evidence="1">UBA11728</strain>
    </source>
</reference>
<evidence type="ECO:0000313" key="2">
    <source>
        <dbReference type="Proteomes" id="UP000262969"/>
    </source>
</evidence>
<name>A0A3D2X6F1_9FIRM</name>
<sequence length="115" mass="13119">MASVAELPFLSTTFVGCICAIWYQGKEYRLATYLGGKLVSYSKKGFSILQGKYLLEVSVIKQEPHSLKAPVRGAMRRRIKESVACKVRYRFYEDEKLLFEVVSKQAGYEHVIMEG</sequence>
<protein>
    <submittedName>
        <fullName evidence="1">Uncharacterized protein</fullName>
    </submittedName>
</protein>
<organism evidence="1 2">
    <name type="scientific">Lachnoclostridium phytofermentans</name>
    <dbReference type="NCBI Taxonomy" id="66219"/>
    <lineage>
        <taxon>Bacteria</taxon>
        <taxon>Bacillati</taxon>
        <taxon>Bacillota</taxon>
        <taxon>Clostridia</taxon>
        <taxon>Lachnospirales</taxon>
        <taxon>Lachnospiraceae</taxon>
    </lineage>
</organism>
<proteinExistence type="predicted"/>
<dbReference type="AlphaFoldDB" id="A0A3D2X6F1"/>
<dbReference type="Proteomes" id="UP000262969">
    <property type="component" value="Unassembled WGS sequence"/>
</dbReference>
<comment type="caution">
    <text evidence="1">The sequence shown here is derived from an EMBL/GenBank/DDBJ whole genome shotgun (WGS) entry which is preliminary data.</text>
</comment>
<gene>
    <name evidence="1" type="ORF">DHW61_09980</name>
</gene>
<evidence type="ECO:0000313" key="1">
    <source>
        <dbReference type="EMBL" id="HCL02720.1"/>
    </source>
</evidence>
<accession>A0A3D2X6F1</accession>
<dbReference type="EMBL" id="DPVV01000329">
    <property type="protein sequence ID" value="HCL02720.1"/>
    <property type="molecule type" value="Genomic_DNA"/>
</dbReference>